<evidence type="ECO:0008006" key="6">
    <source>
        <dbReference type="Google" id="ProtNLM"/>
    </source>
</evidence>
<evidence type="ECO:0000259" key="3">
    <source>
        <dbReference type="Pfam" id="PF12295"/>
    </source>
</evidence>
<feature type="domain" description="Symplekin/Pta1 N-terminal" evidence="2">
    <location>
        <begin position="68"/>
        <end position="281"/>
    </location>
</feature>
<dbReference type="Pfam" id="PF12295">
    <property type="entry name" value="Symplekin_C"/>
    <property type="match status" value="1"/>
</dbReference>
<gene>
    <name evidence="4" type="ORF">E2562_021497</name>
</gene>
<protein>
    <recommendedName>
        <fullName evidence="6">Symplekin C-terminal domain-containing protein</fullName>
    </recommendedName>
</protein>
<dbReference type="InterPro" id="IPR011989">
    <property type="entry name" value="ARM-like"/>
</dbReference>
<reference evidence="4 5" key="1">
    <citation type="submission" date="2019-11" db="EMBL/GenBank/DDBJ databases">
        <title>Whole genome sequence of Oryza granulata.</title>
        <authorList>
            <person name="Li W."/>
        </authorList>
    </citation>
    <scope>NUCLEOTIDE SEQUENCE [LARGE SCALE GENOMIC DNA]</scope>
    <source>
        <strain evidence="5">cv. Menghai</strain>
        <tissue evidence="4">Leaf</tissue>
    </source>
</reference>
<name>A0A6G1DZ16_9ORYZ</name>
<feature type="compositionally biased region" description="Polar residues" evidence="1">
    <location>
        <begin position="618"/>
        <end position="630"/>
    </location>
</feature>
<evidence type="ECO:0000259" key="2">
    <source>
        <dbReference type="Pfam" id="PF11935"/>
    </source>
</evidence>
<feature type="compositionally biased region" description="Polar residues" evidence="1">
    <location>
        <begin position="534"/>
        <end position="543"/>
    </location>
</feature>
<feature type="region of interest" description="Disordered" evidence="1">
    <location>
        <begin position="611"/>
        <end position="655"/>
    </location>
</feature>
<dbReference type="Pfam" id="PF11935">
    <property type="entry name" value="SYMPK_PTA1_N"/>
    <property type="match status" value="1"/>
</dbReference>
<accession>A0A6G1DZ16</accession>
<evidence type="ECO:0000313" key="5">
    <source>
        <dbReference type="Proteomes" id="UP000479710"/>
    </source>
</evidence>
<dbReference type="PANTHER" id="PTHR47184:SF3">
    <property type="entry name" value="PHOSPHATIDYLINOSITOL 3-AND 4-KINASE FAMILY PROTEIN-RELATED"/>
    <property type="match status" value="1"/>
</dbReference>
<dbReference type="SUPFAM" id="SSF48371">
    <property type="entry name" value="ARM repeat"/>
    <property type="match status" value="1"/>
</dbReference>
<dbReference type="Proteomes" id="UP000479710">
    <property type="component" value="Unassembled WGS sequence"/>
</dbReference>
<dbReference type="InterPro" id="IPR022075">
    <property type="entry name" value="Symplekin_C"/>
</dbReference>
<dbReference type="OrthoDB" id="331600at2759"/>
<feature type="region of interest" description="Disordered" evidence="1">
    <location>
        <begin position="496"/>
        <end position="594"/>
    </location>
</feature>
<organism evidence="4 5">
    <name type="scientific">Oryza meyeriana var. granulata</name>
    <dbReference type="NCBI Taxonomy" id="110450"/>
    <lineage>
        <taxon>Eukaryota</taxon>
        <taxon>Viridiplantae</taxon>
        <taxon>Streptophyta</taxon>
        <taxon>Embryophyta</taxon>
        <taxon>Tracheophyta</taxon>
        <taxon>Spermatophyta</taxon>
        <taxon>Magnoliopsida</taxon>
        <taxon>Liliopsida</taxon>
        <taxon>Poales</taxon>
        <taxon>Poaceae</taxon>
        <taxon>BOP clade</taxon>
        <taxon>Oryzoideae</taxon>
        <taxon>Oryzeae</taxon>
        <taxon>Oryzinae</taxon>
        <taxon>Oryza</taxon>
        <taxon>Oryza meyeriana</taxon>
    </lineage>
</organism>
<keyword evidence="5" id="KW-1185">Reference proteome</keyword>
<evidence type="ECO:0000313" key="4">
    <source>
        <dbReference type="EMBL" id="KAF0917828.1"/>
    </source>
</evidence>
<dbReference type="PANTHER" id="PTHR47184">
    <property type="entry name" value="PHOSPHATIDYLINOSITOL 3-AND 4-KINASE FAMILY PROTEIN-RELATED"/>
    <property type="match status" value="1"/>
</dbReference>
<feature type="compositionally biased region" description="Basic and acidic residues" evidence="1">
    <location>
        <begin position="499"/>
        <end position="516"/>
    </location>
</feature>
<evidence type="ECO:0000256" key="1">
    <source>
        <dbReference type="SAM" id="MobiDB-lite"/>
    </source>
</evidence>
<sequence length="1292" mass="142693">MEFEAGGARWPEPRGDAAGAPPLERGDAPSPRFDSSRALRLLRELGSNVTEDLVVLMPNLLSFLKHDDPAVVNQSIASGTNLFAAVLEEMTLQINKCGMVDAWLEEMWAWMNQFKDAVHNLMHESVPVATKLFAIKFIETWILCFTPQSKSDWMQPTEGRNRRLFDSSRLSQFHPSLNPAVLEADANRALILLVDILQSACSHHGSFLVGIINSLSAIAKNRPVYYERILPVLLGFDPSLEFAKGAHSASLRYSLKTAFLGFLRSPCQAMIESKDTLVRQLRILSPGEATEQIIRQVEKMTRNIERASRASKDEPSTLDMPYGDINWKHPAARSSDAFATADSVAKRARFDTSAALNPPFQGASDYSNMQVDNEANVGHSSDPALLNSDVSPVEKMIEMIGALLAEGERGAESLGILISTVEADVMADIVIETMKHLPETSILLATSNNGQQQKFQSSSSLLTENLQANSHSLPFTPQLTLPTDGVSMSMSDVLVSGAHDSKRDPRRDPRRLDPRRTVAPSATSSIHVKGETTGVHQTNNLSNIPYPVSGKVENSSDYSGDLSKIEDEQQTSFQPNQALPKEKCEISDDASEQEPTFEVQAAVDVGFHSSDIDKEMSNPLSPEVTSNNESDSVDLEADPFSPVSKASTPDDTTNHDLPVLPSHLELSNDEKILLHKLAIRRIIDDYKKNSLNTRFSLLAHLIAQCVADDSIMDLIQRHIIFHYHDQGHELAMHVLYQLHSVNVADSAESAAPTSKHYENFFISLARSLIHSLPASDKSFSKFLCDAPYLPESMLKLLEGICVSQGDNQQTKDSDGDRVTQGLGTVWSLILARPPLRQACLDIALKCAIHSQDEVRGKAVRLVTKKLYGLTYASERVEQFATDCLLAIANKHGVETDINFTSSKESTPEQFEAGSQETLVSGSHISGAEPSECRCNKTDLVSPKQSTVSVSEAKRHTSLFFALCTKRPILLQHLFNVYGRSPKVVKQCIHWHIPNLVRNLGSSCSEMLDIIYNPPEGSEELVTLILQTLTEDSTPSAELVAAVKHLYETKLKDASILIPLLSSFPKEEVLPIFPRLVDLPPDRFQDALARILQGSAHTGPALTPAEVLIAIHDINPEKDKVALKKVTDACTACFEQRTVFTQQVLEKSLNKLVDNVPIPLLFMRTVIQSLDAFPALVDFVMEILSRLVNKQIWKMPKLWVGFLKLAYQTQPRSFDAILQLPPPQLEIALNKYPNLRTPLCSFVNQQNMHSILPRQILKVLGFINEPQQTTIPFVPAALQTADATSSLPGATLM</sequence>
<dbReference type="InterPro" id="IPR032460">
    <property type="entry name" value="Symplekin/Pta1_N"/>
</dbReference>
<dbReference type="Gene3D" id="1.25.10.10">
    <property type="entry name" value="Leucine-rich Repeat Variant"/>
    <property type="match status" value="1"/>
</dbReference>
<proteinExistence type="predicted"/>
<feature type="region of interest" description="Disordered" evidence="1">
    <location>
        <begin position="1"/>
        <end position="32"/>
    </location>
</feature>
<dbReference type="InterPro" id="IPR016024">
    <property type="entry name" value="ARM-type_fold"/>
</dbReference>
<comment type="caution">
    <text evidence="4">The sequence shown here is derived from an EMBL/GenBank/DDBJ whole genome shotgun (WGS) entry which is preliminary data.</text>
</comment>
<dbReference type="EMBL" id="SPHZ02000005">
    <property type="protein sequence ID" value="KAF0917828.1"/>
    <property type="molecule type" value="Genomic_DNA"/>
</dbReference>
<feature type="domain" description="Symplekin C-terminal" evidence="3">
    <location>
        <begin position="1052"/>
        <end position="1230"/>
    </location>
</feature>